<keyword evidence="10" id="KW-0413">Isomerase</keyword>
<dbReference type="OrthoDB" id="9810135at2"/>
<evidence type="ECO:0000256" key="9">
    <source>
        <dbReference type="ARBA" id="ARBA00023204"/>
    </source>
</evidence>
<evidence type="ECO:0000256" key="5">
    <source>
        <dbReference type="ARBA" id="ARBA00022806"/>
    </source>
</evidence>
<evidence type="ECO:0000259" key="16">
    <source>
        <dbReference type="PROSITE" id="PS51198"/>
    </source>
</evidence>
<evidence type="ECO:0000256" key="12">
    <source>
        <dbReference type="ARBA" id="ARBA00034808"/>
    </source>
</evidence>
<evidence type="ECO:0000256" key="3">
    <source>
        <dbReference type="ARBA" id="ARBA00022763"/>
    </source>
</evidence>
<keyword evidence="9" id="KW-0234">DNA repair</keyword>
<reference evidence="18 19" key="1">
    <citation type="journal article" date="2016" name="Int. J. Syst. Evol. Microbiol.">
        <title>Acidipila dinghuensis sp. nov., an acidobacterium isolated from forest soil.</title>
        <authorList>
            <person name="Jiang Y.W."/>
            <person name="Wang J."/>
            <person name="Chen M.H."/>
            <person name="Lv Y.Y."/>
            <person name="Qiu L.H."/>
        </authorList>
    </citation>
    <scope>NUCLEOTIDE SEQUENCE [LARGE SCALE GENOMIC DNA]</scope>
    <source>
        <strain evidence="18 19">DHOF10</strain>
    </source>
</reference>
<dbReference type="EC" id="5.6.2.4" evidence="12"/>
<dbReference type="AlphaFoldDB" id="A0A4Q1SD50"/>
<dbReference type="PROSITE" id="PS51198">
    <property type="entry name" value="UVRD_HELICASE_ATP_BIND"/>
    <property type="match status" value="1"/>
</dbReference>
<keyword evidence="2 15" id="KW-0547">Nucleotide-binding</keyword>
<keyword evidence="8" id="KW-0238">DNA-binding</keyword>
<keyword evidence="6" id="KW-0269">Exonuclease</keyword>
<dbReference type="PROSITE" id="PS51217">
    <property type="entry name" value="UVRD_HELICASE_CTER"/>
    <property type="match status" value="1"/>
</dbReference>
<dbReference type="PANTHER" id="PTHR11070:SF2">
    <property type="entry name" value="ATP-DEPENDENT DNA HELICASE SRS2"/>
    <property type="match status" value="1"/>
</dbReference>
<feature type="binding site" evidence="15">
    <location>
        <begin position="29"/>
        <end position="36"/>
    </location>
    <ligand>
        <name>ATP</name>
        <dbReference type="ChEBI" id="CHEBI:30616"/>
    </ligand>
</feature>
<dbReference type="EMBL" id="SDMK01000002">
    <property type="protein sequence ID" value="RXS94985.1"/>
    <property type="molecule type" value="Genomic_DNA"/>
</dbReference>
<evidence type="ECO:0000256" key="2">
    <source>
        <dbReference type="ARBA" id="ARBA00022741"/>
    </source>
</evidence>
<name>A0A4Q1SD50_9BACT</name>
<dbReference type="Gene3D" id="1.10.486.10">
    <property type="entry name" value="PCRA, domain 4"/>
    <property type="match status" value="1"/>
</dbReference>
<proteinExistence type="predicted"/>
<dbReference type="SUPFAM" id="SSF52540">
    <property type="entry name" value="P-loop containing nucleoside triphosphate hydrolases"/>
    <property type="match status" value="1"/>
</dbReference>
<evidence type="ECO:0000256" key="11">
    <source>
        <dbReference type="ARBA" id="ARBA00034617"/>
    </source>
</evidence>
<dbReference type="GO" id="GO:0004527">
    <property type="term" value="F:exonuclease activity"/>
    <property type="evidence" value="ECO:0007669"/>
    <property type="project" value="UniProtKB-KW"/>
</dbReference>
<comment type="catalytic activity">
    <reaction evidence="14">
        <text>ATP + H2O = ADP + phosphate + H(+)</text>
        <dbReference type="Rhea" id="RHEA:13065"/>
        <dbReference type="ChEBI" id="CHEBI:15377"/>
        <dbReference type="ChEBI" id="CHEBI:15378"/>
        <dbReference type="ChEBI" id="CHEBI:30616"/>
        <dbReference type="ChEBI" id="CHEBI:43474"/>
        <dbReference type="ChEBI" id="CHEBI:456216"/>
        <dbReference type="EC" id="5.6.2.4"/>
    </reaction>
</comment>
<evidence type="ECO:0000256" key="14">
    <source>
        <dbReference type="ARBA" id="ARBA00048988"/>
    </source>
</evidence>
<keyword evidence="19" id="KW-1185">Reference proteome</keyword>
<dbReference type="GO" id="GO:0043138">
    <property type="term" value="F:3'-5' DNA helicase activity"/>
    <property type="evidence" value="ECO:0007669"/>
    <property type="project" value="UniProtKB-EC"/>
</dbReference>
<evidence type="ECO:0000256" key="6">
    <source>
        <dbReference type="ARBA" id="ARBA00022839"/>
    </source>
</evidence>
<dbReference type="GO" id="GO:0005524">
    <property type="term" value="F:ATP binding"/>
    <property type="evidence" value="ECO:0007669"/>
    <property type="project" value="UniProtKB-UniRule"/>
</dbReference>
<dbReference type="GO" id="GO:0005829">
    <property type="term" value="C:cytosol"/>
    <property type="evidence" value="ECO:0007669"/>
    <property type="project" value="TreeGrafter"/>
</dbReference>
<sequence length="1182" mass="131656">MPEVLPLPIRDLDQRARALDVSESFIVRAPAGSGKTDLLTRRFLRLLTVVNEPEEILAITFTRAATAEMRARILSDLERAARTPEAADEDDRLALARAALAHAERRGWRLLEQPHRLSIETIDSLCLRIAHGQPLLSNLGGQLTPTEQGARLYAQAARRLLSRLGSSHTALNKALTHLLAMRDNNLADCEGLIAGMLAQRDQWLRIFPISHLGDDEEAWEELRYKLEKPFRDEIRRVLQQAHAALAARPLLASELFRLANFALANGYEELSGLAGISALPSASTLSVDHWLAICSMLLTKSDTWRKTVTAAEGFPPGTKNRAFKEAKDAMLKLLQQFSQEQDLLALLCAIRALPRPHYDEQQWSALRHFFTLLRYAVAELRVLFAEQNAVDFPELGIAARHVLQEENRGLDRLLALSGNLRHLLIDEFQDTSRSQHQLVSYLVHAWEQGEGRTCFLVGDPMQSIYMFRQAEVELFYQVEARGIGHDEHGITCEPIQLLTNFRSHAGLTSRWNEIFTAVFGAPSQSAAVPFTESFASEPAPAAQSLHVHPQIIGTSESRPSSEEKQQAQREEAEAVVTAIEHHLPAIRQAELEGREYRVAVLVRARQHLAAIVPLLRRRNIPFRAVELETLAERQELLDLLALTRALLHPMDRIAWLSVLRAPWCGLTLTDLHTLAGRDDRSQRHLPMLELLEQHLPELAPESQARAARAFVILRSALEARYTGPHAASFSQWIERTWRSLGGPQCLDAAGLENAQVYFALLDGIAPDGIAVFTSEFDEQLNHLFALPDPTVSERAGVQLMTIHKSKGLGFDVVLVPGLDRKPTGDRGSLIVSLQRNAPGGEEEVLLAPIGTRGDDRHATYAWIQRQRDQRAAEERKRLFYVACTRARRELHLFGTATVTKDGLQPGDARSLLACAWPALEAEFIAFAAPASEPAETLLPFPEPSSERRPLEMAANAELQNFAPTLRRLRDLPPIAAMQNVTLTGTYTGAVEDPFARPEGTRRARLVGSIVHTLLEDLSRGASPEIIRPRTQRLLREAALAGRALESALDEVISAVHASLADPDSAWLLGQREGAESETSWTSWNGTGAEVALHTLRADRVFLAGETPGSEGSHITWIVDYKMSAPAGEPIEDFLARQRALYAPQLETYAEMLEQVRGRKLEICFGLYFPRIPRLEWWAPAAE</sequence>
<dbReference type="InterPro" id="IPR011604">
    <property type="entry name" value="PDDEXK-like_dom_sf"/>
</dbReference>
<dbReference type="RefSeq" id="WP_129208154.1">
    <property type="nucleotide sequence ID" value="NZ_BMGU01000003.1"/>
</dbReference>
<evidence type="ECO:0000256" key="13">
    <source>
        <dbReference type="ARBA" id="ARBA00034923"/>
    </source>
</evidence>
<dbReference type="GO" id="GO:0033202">
    <property type="term" value="C:DNA helicase complex"/>
    <property type="evidence" value="ECO:0007669"/>
    <property type="project" value="TreeGrafter"/>
</dbReference>
<dbReference type="Pfam" id="PF00580">
    <property type="entry name" value="UvrD-helicase"/>
    <property type="match status" value="1"/>
</dbReference>
<evidence type="ECO:0000256" key="8">
    <source>
        <dbReference type="ARBA" id="ARBA00023125"/>
    </source>
</evidence>
<dbReference type="GO" id="GO:0000725">
    <property type="term" value="P:recombinational repair"/>
    <property type="evidence" value="ECO:0007669"/>
    <property type="project" value="TreeGrafter"/>
</dbReference>
<dbReference type="InterPro" id="IPR027417">
    <property type="entry name" value="P-loop_NTPase"/>
</dbReference>
<dbReference type="InterPro" id="IPR038726">
    <property type="entry name" value="PDDEXK_AddAB-type"/>
</dbReference>
<dbReference type="InterPro" id="IPR014017">
    <property type="entry name" value="DNA_helicase_UvrD-like_C"/>
</dbReference>
<dbReference type="Proteomes" id="UP000290253">
    <property type="component" value="Unassembled WGS sequence"/>
</dbReference>
<feature type="domain" description="UvrD-like helicase ATP-binding" evidence="16">
    <location>
        <begin position="8"/>
        <end position="504"/>
    </location>
</feature>
<dbReference type="GO" id="GO:0016887">
    <property type="term" value="F:ATP hydrolysis activity"/>
    <property type="evidence" value="ECO:0007669"/>
    <property type="project" value="RHEA"/>
</dbReference>
<feature type="domain" description="UvrD-like helicase C-terminal" evidence="17">
    <location>
        <begin position="521"/>
        <end position="807"/>
    </location>
</feature>
<evidence type="ECO:0000256" key="1">
    <source>
        <dbReference type="ARBA" id="ARBA00022722"/>
    </source>
</evidence>
<evidence type="ECO:0000256" key="4">
    <source>
        <dbReference type="ARBA" id="ARBA00022801"/>
    </source>
</evidence>
<keyword evidence="3" id="KW-0227">DNA damage</keyword>
<dbReference type="PANTHER" id="PTHR11070">
    <property type="entry name" value="UVRD / RECB / PCRA DNA HELICASE FAMILY MEMBER"/>
    <property type="match status" value="1"/>
</dbReference>
<keyword evidence="4 15" id="KW-0378">Hydrolase</keyword>
<keyword evidence="7 15" id="KW-0067">ATP-binding</keyword>
<comment type="catalytic activity">
    <reaction evidence="11">
        <text>Couples ATP hydrolysis with the unwinding of duplex DNA by translocating in the 3'-5' direction.</text>
        <dbReference type="EC" id="5.6.2.4"/>
    </reaction>
</comment>
<evidence type="ECO:0000313" key="19">
    <source>
        <dbReference type="Proteomes" id="UP000290253"/>
    </source>
</evidence>
<gene>
    <name evidence="18" type="ORF">ESZ00_10155</name>
</gene>
<keyword evidence="5 15" id="KW-0347">Helicase</keyword>
<dbReference type="GO" id="GO:0003677">
    <property type="term" value="F:DNA binding"/>
    <property type="evidence" value="ECO:0007669"/>
    <property type="project" value="UniProtKB-KW"/>
</dbReference>
<organism evidence="18 19">
    <name type="scientific">Silvibacterium dinghuense</name>
    <dbReference type="NCBI Taxonomy" id="1560006"/>
    <lineage>
        <taxon>Bacteria</taxon>
        <taxon>Pseudomonadati</taxon>
        <taxon>Acidobacteriota</taxon>
        <taxon>Terriglobia</taxon>
        <taxon>Terriglobales</taxon>
        <taxon>Acidobacteriaceae</taxon>
        <taxon>Silvibacterium</taxon>
    </lineage>
</organism>
<dbReference type="InterPro" id="IPR014016">
    <property type="entry name" value="UvrD-like_ATP-bd"/>
</dbReference>
<dbReference type="Gene3D" id="3.90.320.10">
    <property type="match status" value="1"/>
</dbReference>
<keyword evidence="1" id="KW-0540">Nuclease</keyword>
<evidence type="ECO:0000313" key="18">
    <source>
        <dbReference type="EMBL" id="RXS94985.1"/>
    </source>
</evidence>
<evidence type="ECO:0000256" key="10">
    <source>
        <dbReference type="ARBA" id="ARBA00023235"/>
    </source>
</evidence>
<dbReference type="Pfam" id="PF12705">
    <property type="entry name" value="PDDEXK_1"/>
    <property type="match status" value="1"/>
</dbReference>
<dbReference type="InterPro" id="IPR000212">
    <property type="entry name" value="DNA_helicase_UvrD/REP"/>
</dbReference>
<protein>
    <recommendedName>
        <fullName evidence="12">DNA 3'-5' helicase</fullName>
        <ecNumber evidence="12">5.6.2.4</ecNumber>
    </recommendedName>
    <alternativeName>
        <fullName evidence="13">DNA 3'-5' helicase II</fullName>
    </alternativeName>
</protein>
<dbReference type="Pfam" id="PF13361">
    <property type="entry name" value="UvrD_C"/>
    <property type="match status" value="2"/>
</dbReference>
<evidence type="ECO:0000256" key="15">
    <source>
        <dbReference type="PROSITE-ProRule" id="PRU00560"/>
    </source>
</evidence>
<evidence type="ECO:0000256" key="7">
    <source>
        <dbReference type="ARBA" id="ARBA00022840"/>
    </source>
</evidence>
<comment type="caution">
    <text evidence="18">The sequence shown here is derived from an EMBL/GenBank/DDBJ whole genome shotgun (WGS) entry which is preliminary data.</text>
</comment>
<dbReference type="Gene3D" id="3.40.50.300">
    <property type="entry name" value="P-loop containing nucleotide triphosphate hydrolases"/>
    <property type="match status" value="4"/>
</dbReference>
<evidence type="ECO:0000259" key="17">
    <source>
        <dbReference type="PROSITE" id="PS51217"/>
    </source>
</evidence>
<accession>A0A4Q1SD50</accession>